<evidence type="ECO:0000256" key="4">
    <source>
        <dbReference type="ARBA" id="ARBA00016218"/>
    </source>
</evidence>
<dbReference type="GO" id="GO:0046656">
    <property type="term" value="P:folic acid biosynthetic process"/>
    <property type="evidence" value="ECO:0007669"/>
    <property type="project" value="UniProtKB-KW"/>
</dbReference>
<organism evidence="14 15">
    <name type="scientific">Parvularcula bermudensis (strain ATCC BAA-594 / HTCC2503 / KCTC 12087)</name>
    <dbReference type="NCBI Taxonomy" id="314260"/>
    <lineage>
        <taxon>Bacteria</taxon>
        <taxon>Pseudomonadati</taxon>
        <taxon>Pseudomonadota</taxon>
        <taxon>Alphaproteobacteria</taxon>
        <taxon>Parvularculales</taxon>
        <taxon>Parvularculaceae</taxon>
        <taxon>Parvularcula</taxon>
    </lineage>
</organism>
<dbReference type="PROSITE" id="PS00794">
    <property type="entry name" value="HPPK"/>
    <property type="match status" value="1"/>
</dbReference>
<evidence type="ECO:0000256" key="11">
    <source>
        <dbReference type="ARBA" id="ARBA00029766"/>
    </source>
</evidence>
<dbReference type="GO" id="GO:0003848">
    <property type="term" value="F:2-amino-4-hydroxy-6-hydroxymethyldihydropteridine diphosphokinase activity"/>
    <property type="evidence" value="ECO:0007669"/>
    <property type="project" value="UniProtKB-EC"/>
</dbReference>
<dbReference type="EC" id="2.7.6.3" evidence="3"/>
<keyword evidence="8" id="KW-0067">ATP-binding</keyword>
<evidence type="ECO:0000259" key="13">
    <source>
        <dbReference type="PROSITE" id="PS00794"/>
    </source>
</evidence>
<dbReference type="PANTHER" id="PTHR43071">
    <property type="entry name" value="2-AMINO-4-HYDROXY-6-HYDROXYMETHYLDIHYDROPTERIDINE PYROPHOSPHOKINASE"/>
    <property type="match status" value="1"/>
</dbReference>
<keyword evidence="15" id="KW-1185">Reference proteome</keyword>
<evidence type="ECO:0000256" key="7">
    <source>
        <dbReference type="ARBA" id="ARBA00022777"/>
    </source>
</evidence>
<evidence type="ECO:0000256" key="1">
    <source>
        <dbReference type="ARBA" id="ARBA00005051"/>
    </source>
</evidence>
<evidence type="ECO:0000256" key="9">
    <source>
        <dbReference type="ARBA" id="ARBA00022909"/>
    </source>
</evidence>
<evidence type="ECO:0000313" key="15">
    <source>
        <dbReference type="Proteomes" id="UP000001302"/>
    </source>
</evidence>
<dbReference type="Pfam" id="PF01288">
    <property type="entry name" value="HPPK"/>
    <property type="match status" value="1"/>
</dbReference>
<protein>
    <recommendedName>
        <fullName evidence="4">2-amino-4-hydroxy-6-hydroxymethyldihydropteridine pyrophosphokinase</fullName>
        <ecNumber evidence="3">2.7.6.3</ecNumber>
    </recommendedName>
    <alternativeName>
        <fullName evidence="11">6-hydroxymethyl-7,8-dihydropterin pyrophosphokinase</fullName>
    </alternativeName>
    <alternativeName>
        <fullName evidence="12">7,8-dihydro-6-hydroxymethylpterin-pyrophosphokinase</fullName>
    </alternativeName>
</protein>
<keyword evidence="5" id="KW-0808">Transferase</keyword>
<comment type="function">
    <text evidence="10">Catalyzes the transfer of pyrophosphate from adenosine triphosphate (ATP) to 6-hydroxymethyl-7,8-dihydropterin, an enzymatic step in folate biosynthesis pathway.</text>
</comment>
<dbReference type="InterPro" id="IPR035907">
    <property type="entry name" value="Hppk_sf"/>
</dbReference>
<dbReference type="eggNOG" id="COG0801">
    <property type="taxonomic scope" value="Bacteria"/>
</dbReference>
<evidence type="ECO:0000256" key="2">
    <source>
        <dbReference type="ARBA" id="ARBA00005810"/>
    </source>
</evidence>
<dbReference type="RefSeq" id="WP_013300701.1">
    <property type="nucleotide sequence ID" value="NC_014414.1"/>
</dbReference>
<keyword evidence="7 14" id="KW-0418">Kinase</keyword>
<evidence type="ECO:0000256" key="12">
    <source>
        <dbReference type="ARBA" id="ARBA00033413"/>
    </source>
</evidence>
<dbReference type="GO" id="GO:0005524">
    <property type="term" value="F:ATP binding"/>
    <property type="evidence" value="ECO:0007669"/>
    <property type="project" value="UniProtKB-KW"/>
</dbReference>
<evidence type="ECO:0000313" key="14">
    <source>
        <dbReference type="EMBL" id="ADM09727.1"/>
    </source>
</evidence>
<evidence type="ECO:0000256" key="3">
    <source>
        <dbReference type="ARBA" id="ARBA00013253"/>
    </source>
</evidence>
<dbReference type="Gene3D" id="3.30.70.560">
    <property type="entry name" value="7,8-Dihydro-6-hydroxymethylpterin-pyrophosphokinase HPPK"/>
    <property type="match status" value="1"/>
</dbReference>
<keyword evidence="9" id="KW-0289">Folate biosynthesis</keyword>
<evidence type="ECO:0000256" key="10">
    <source>
        <dbReference type="ARBA" id="ARBA00029409"/>
    </source>
</evidence>
<dbReference type="GO" id="GO:0046654">
    <property type="term" value="P:tetrahydrofolate biosynthetic process"/>
    <property type="evidence" value="ECO:0007669"/>
    <property type="project" value="UniProtKB-UniPathway"/>
</dbReference>
<dbReference type="STRING" id="314260.PB2503_08359"/>
<evidence type="ECO:0000256" key="6">
    <source>
        <dbReference type="ARBA" id="ARBA00022741"/>
    </source>
</evidence>
<dbReference type="UniPathway" id="UPA00077">
    <property type="reaction ID" value="UER00155"/>
</dbReference>
<name>E0TB52_PARBH</name>
<gene>
    <name evidence="14" type="ordered locus">PB2503_08359</name>
</gene>
<dbReference type="HOGENOM" id="CLU_097916_2_0_5"/>
<dbReference type="EMBL" id="CP002156">
    <property type="protein sequence ID" value="ADM09727.1"/>
    <property type="molecule type" value="Genomic_DNA"/>
</dbReference>
<sequence length="180" mass="19234">MRKLQPALVGLGANQRFAGRAPAALLVAAAAAIGRLGEGARLSPLYRSVAWPDPTGPAYVNAVMRLETALSPEALLGALLAIEAAFGRRREGLYRYAPRSMDLDLLAVGEERRSGEALTLPHPRLSERLFVLRPLADLVPTWRHPLTGTPVAQLVTSARGPAVHRLPFTGEALAPEAVLL</sequence>
<feature type="domain" description="7,8-dihydro-6-hydroxymethylpterin-pyrophosphokinase" evidence="13">
    <location>
        <begin position="95"/>
        <end position="106"/>
    </location>
</feature>
<dbReference type="GO" id="GO:0016301">
    <property type="term" value="F:kinase activity"/>
    <property type="evidence" value="ECO:0007669"/>
    <property type="project" value="UniProtKB-KW"/>
</dbReference>
<accession>E0TB52</accession>
<dbReference type="AlphaFoldDB" id="E0TB52"/>
<dbReference type="KEGG" id="pbr:PB2503_08359"/>
<evidence type="ECO:0000256" key="8">
    <source>
        <dbReference type="ARBA" id="ARBA00022840"/>
    </source>
</evidence>
<keyword evidence="6" id="KW-0547">Nucleotide-binding</keyword>
<comment type="similarity">
    <text evidence="2">Belongs to the HPPK family.</text>
</comment>
<reference evidence="15" key="1">
    <citation type="submission" date="2010-08" db="EMBL/GenBank/DDBJ databases">
        <title>Genome sequence of Parvularcula bermudensis HTCC2503.</title>
        <authorList>
            <person name="Kang D.-M."/>
            <person name="Oh H.-M."/>
            <person name="Cho J.-C."/>
        </authorList>
    </citation>
    <scope>NUCLEOTIDE SEQUENCE [LARGE SCALE GENOMIC DNA]</scope>
    <source>
        <strain evidence="15">ATCC BAA-594 / HTCC2503 / KCTC 12087</strain>
    </source>
</reference>
<dbReference type="Proteomes" id="UP000001302">
    <property type="component" value="Chromosome"/>
</dbReference>
<dbReference type="PANTHER" id="PTHR43071:SF1">
    <property type="entry name" value="2-AMINO-4-HYDROXY-6-HYDROXYMETHYLDIHYDROPTERIDINE PYROPHOSPHOKINASE"/>
    <property type="match status" value="1"/>
</dbReference>
<dbReference type="InterPro" id="IPR000550">
    <property type="entry name" value="Hppk"/>
</dbReference>
<dbReference type="CDD" id="cd00483">
    <property type="entry name" value="HPPK"/>
    <property type="match status" value="1"/>
</dbReference>
<evidence type="ECO:0000256" key="5">
    <source>
        <dbReference type="ARBA" id="ARBA00022679"/>
    </source>
</evidence>
<proteinExistence type="inferred from homology"/>
<dbReference type="SUPFAM" id="SSF55083">
    <property type="entry name" value="6-hydroxymethyl-7,8-dihydropterin pyrophosphokinase, HPPK"/>
    <property type="match status" value="1"/>
</dbReference>
<comment type="pathway">
    <text evidence="1">Cofactor biosynthesis; tetrahydrofolate biosynthesis; 2-amino-4-hydroxy-6-hydroxymethyl-7,8-dihydropteridine diphosphate from 7,8-dihydroneopterin triphosphate: step 4/4.</text>
</comment>
<reference evidence="14 15" key="2">
    <citation type="journal article" date="2011" name="J. Bacteriol.">
        <title>Complete genome sequence of strain HTCC2503T of Parvularcula bermudensis, the type species of the order "Parvularculales" in the class Alphaproteobacteria.</title>
        <authorList>
            <person name="Oh H.M."/>
            <person name="Kang I."/>
            <person name="Vergin K.L."/>
            <person name="Kang D."/>
            <person name="Rhee K.H."/>
            <person name="Giovannoni S.J."/>
            <person name="Cho J.C."/>
        </authorList>
    </citation>
    <scope>NUCLEOTIDE SEQUENCE [LARGE SCALE GENOMIC DNA]</scope>
    <source>
        <strain evidence="15">ATCC BAA-594 / HTCC2503 / KCTC 12087</strain>
    </source>
</reference>
<dbReference type="NCBIfam" id="TIGR01498">
    <property type="entry name" value="folK"/>
    <property type="match status" value="1"/>
</dbReference>